<evidence type="ECO:0000313" key="2">
    <source>
        <dbReference type="EMBL" id="KAK4564188.1"/>
    </source>
</evidence>
<keyword evidence="3" id="KW-1185">Reference proteome</keyword>
<reference evidence="2 3" key="1">
    <citation type="journal article" date="2023" name="G3 (Bethesda)">
        <title>A haplotype-resolved chromosome-scale genome for Quercus rubra L. provides insights into the genetics of adaptive traits for red oak species.</title>
        <authorList>
            <person name="Kapoor B."/>
            <person name="Jenkins J."/>
            <person name="Schmutz J."/>
            <person name="Zhebentyayeva T."/>
            <person name="Kuelheim C."/>
            <person name="Coggeshall M."/>
            <person name="Heim C."/>
            <person name="Lasky J.R."/>
            <person name="Leites L."/>
            <person name="Islam-Faridi N."/>
            <person name="Romero-Severson J."/>
            <person name="DeLeo V.L."/>
            <person name="Lucas S.M."/>
            <person name="Lazic D."/>
            <person name="Gailing O."/>
            <person name="Carlson J."/>
            <person name="Staton M."/>
        </authorList>
    </citation>
    <scope>NUCLEOTIDE SEQUENCE [LARGE SCALE GENOMIC DNA]</scope>
    <source>
        <strain evidence="2">Pseudo-F2</strain>
    </source>
</reference>
<protein>
    <submittedName>
        <fullName evidence="2">Uncharacterized protein</fullName>
    </submittedName>
</protein>
<feature type="region of interest" description="Disordered" evidence="1">
    <location>
        <begin position="45"/>
        <end position="68"/>
    </location>
</feature>
<gene>
    <name evidence="2" type="ORF">RGQ29_006325</name>
</gene>
<accession>A0AAN7E7F1</accession>
<evidence type="ECO:0000256" key="1">
    <source>
        <dbReference type="SAM" id="MobiDB-lite"/>
    </source>
</evidence>
<proteinExistence type="predicted"/>
<feature type="compositionally biased region" description="Polar residues" evidence="1">
    <location>
        <begin position="49"/>
        <end position="63"/>
    </location>
</feature>
<name>A0AAN7E7F1_QUERU</name>
<evidence type="ECO:0000313" key="3">
    <source>
        <dbReference type="Proteomes" id="UP001324115"/>
    </source>
</evidence>
<dbReference type="AlphaFoldDB" id="A0AAN7E7F1"/>
<organism evidence="2 3">
    <name type="scientific">Quercus rubra</name>
    <name type="common">Northern red oak</name>
    <name type="synonym">Quercus borealis</name>
    <dbReference type="NCBI Taxonomy" id="3512"/>
    <lineage>
        <taxon>Eukaryota</taxon>
        <taxon>Viridiplantae</taxon>
        <taxon>Streptophyta</taxon>
        <taxon>Embryophyta</taxon>
        <taxon>Tracheophyta</taxon>
        <taxon>Spermatophyta</taxon>
        <taxon>Magnoliopsida</taxon>
        <taxon>eudicotyledons</taxon>
        <taxon>Gunneridae</taxon>
        <taxon>Pentapetalae</taxon>
        <taxon>rosids</taxon>
        <taxon>fabids</taxon>
        <taxon>Fagales</taxon>
        <taxon>Fagaceae</taxon>
        <taxon>Quercus</taxon>
    </lineage>
</organism>
<sequence>MLGTGFELKQHSLFLPLSMPSFPIIPSASAISFSQFQTKNNAIGKEATNKSNSINHQNSTVSVNKRRHSKSYLERQSAILQLSSSSSQSHFDSALASSLNECNKMGR</sequence>
<dbReference type="Proteomes" id="UP001324115">
    <property type="component" value="Unassembled WGS sequence"/>
</dbReference>
<dbReference type="EMBL" id="JAXUIC010000011">
    <property type="protein sequence ID" value="KAK4564188.1"/>
    <property type="molecule type" value="Genomic_DNA"/>
</dbReference>
<comment type="caution">
    <text evidence="2">The sequence shown here is derived from an EMBL/GenBank/DDBJ whole genome shotgun (WGS) entry which is preliminary data.</text>
</comment>